<accession>A0A7I6GY28</accession>
<evidence type="ECO:0000313" key="1">
    <source>
        <dbReference type="EMBL" id="AAU86157.1"/>
    </source>
</evidence>
<proteinExistence type="predicted"/>
<evidence type="ECO:0000313" key="2">
    <source>
        <dbReference type="Proteomes" id="UP000002276"/>
    </source>
</evidence>
<geneLocation type="plasmid" evidence="2">
    <name>28</name>
</geneLocation>
<reference evidence="1" key="2">
    <citation type="submission" date="2004-09" db="EMBL/GenBank/DDBJ databases">
        <authorList>
            <person name="Gloeckner G."/>
            <person name="Schilhabel M."/>
            <person name="Lehmann R."/>
            <person name="Platzer M."/>
        </authorList>
    </citation>
    <scope>NUCLEOTIDE SEQUENCE</scope>
    <source>
        <strain evidence="1">PBi</strain>
    </source>
</reference>
<sequence>MKFKYMNIKIKDRINISKNQNKIEINFDEEKMERFLFLKERLALNFQKEIYKK</sequence>
<dbReference type="EMBL" id="AY722942">
    <property type="protein sequence ID" value="AAU86157.1"/>
    <property type="molecule type" value="Genomic_DNA"/>
</dbReference>
<gene>
    <name evidence="1" type="ordered locus">BGP306</name>
</gene>
<protein>
    <submittedName>
        <fullName evidence="1">Uncharacterized protein</fullName>
    </submittedName>
</protein>
<dbReference type="AlphaFoldDB" id="A0A7I6GY28"/>
<reference evidence="1" key="1">
    <citation type="journal article" date="2004" name="Nucleic Acids Res.">
        <title>Comparative analysis of the Borrelia garinii genome.</title>
        <authorList>
            <person name="Glockner G."/>
            <person name="Lehmann R."/>
            <person name="Romualdi A."/>
            <person name="Pradella S."/>
            <person name="Schulte-Spechtel U."/>
            <person name="Schilhabel M."/>
            <person name="Wilske B."/>
            <person name="Suhnel J."/>
            <person name="Platzer M."/>
        </authorList>
    </citation>
    <scope>NUCLEOTIDE SEQUENCE [LARGE SCALE GENOMIC DNA]</scope>
    <source>
        <strain>ATCC BAA-2496 / DSM 23469 / PBi</strain>
        <strain evidence="1">PBi</strain>
        <plasmid>28</plasmid>
    </source>
</reference>
<name>A0A7I6GY28_BORGP</name>
<organism evidence="1">
    <name type="scientific">Borrelia garinii subsp. bavariensis (strain ATCC BAA-2496 / DSM 23469 / PBi)</name>
    <name type="common">Borreliella bavariensis</name>
    <dbReference type="NCBI Taxonomy" id="290434"/>
    <lineage>
        <taxon>Bacteria</taxon>
        <taxon>Pseudomonadati</taxon>
        <taxon>Spirochaetota</taxon>
        <taxon>Spirochaetia</taxon>
        <taxon>Spirochaetales</taxon>
        <taxon>Borreliaceae</taxon>
        <taxon>Borreliella</taxon>
    </lineage>
</organism>